<dbReference type="OrthoDB" id="3477286at2759"/>
<proteinExistence type="predicted"/>
<name>A0A6A6SLF1_9PLEO</name>
<dbReference type="EMBL" id="MU004582">
    <property type="protein sequence ID" value="KAF2647797.1"/>
    <property type="molecule type" value="Genomic_DNA"/>
</dbReference>
<feature type="compositionally biased region" description="Basic and acidic residues" evidence="1">
    <location>
        <begin position="849"/>
        <end position="878"/>
    </location>
</feature>
<organism evidence="3 4">
    <name type="scientific">Lophiostoma macrostomum CBS 122681</name>
    <dbReference type="NCBI Taxonomy" id="1314788"/>
    <lineage>
        <taxon>Eukaryota</taxon>
        <taxon>Fungi</taxon>
        <taxon>Dikarya</taxon>
        <taxon>Ascomycota</taxon>
        <taxon>Pezizomycotina</taxon>
        <taxon>Dothideomycetes</taxon>
        <taxon>Pleosporomycetidae</taxon>
        <taxon>Pleosporales</taxon>
        <taxon>Lophiostomataceae</taxon>
        <taxon>Lophiostoma</taxon>
    </lineage>
</organism>
<feature type="region of interest" description="Disordered" evidence="1">
    <location>
        <begin position="459"/>
        <end position="538"/>
    </location>
</feature>
<evidence type="ECO:0000313" key="4">
    <source>
        <dbReference type="Proteomes" id="UP000799324"/>
    </source>
</evidence>
<dbReference type="InterPro" id="IPR052895">
    <property type="entry name" value="HetReg/Transcr_Mod"/>
</dbReference>
<gene>
    <name evidence="3" type="ORF">K491DRAFT_685239</name>
</gene>
<keyword evidence="4" id="KW-1185">Reference proteome</keyword>
<dbReference type="PANTHER" id="PTHR24148:SF64">
    <property type="entry name" value="HETEROKARYON INCOMPATIBILITY DOMAIN-CONTAINING PROTEIN"/>
    <property type="match status" value="1"/>
</dbReference>
<evidence type="ECO:0000259" key="2">
    <source>
        <dbReference type="Pfam" id="PF06985"/>
    </source>
</evidence>
<feature type="domain" description="Heterokaryon incompatibility" evidence="2">
    <location>
        <begin position="89"/>
        <end position="231"/>
    </location>
</feature>
<evidence type="ECO:0000256" key="1">
    <source>
        <dbReference type="SAM" id="MobiDB-lite"/>
    </source>
</evidence>
<feature type="compositionally biased region" description="Basic and acidic residues" evidence="1">
    <location>
        <begin position="459"/>
        <end position="479"/>
    </location>
</feature>
<feature type="region of interest" description="Disordered" evidence="1">
    <location>
        <begin position="842"/>
        <end position="888"/>
    </location>
</feature>
<feature type="compositionally biased region" description="Basic and acidic residues" evidence="1">
    <location>
        <begin position="511"/>
        <end position="527"/>
    </location>
</feature>
<accession>A0A6A6SLF1</accession>
<dbReference type="AlphaFoldDB" id="A0A6A6SLF1"/>
<reference evidence="3" key="1">
    <citation type="journal article" date="2020" name="Stud. Mycol.">
        <title>101 Dothideomycetes genomes: a test case for predicting lifestyles and emergence of pathogens.</title>
        <authorList>
            <person name="Haridas S."/>
            <person name="Albert R."/>
            <person name="Binder M."/>
            <person name="Bloem J."/>
            <person name="Labutti K."/>
            <person name="Salamov A."/>
            <person name="Andreopoulos B."/>
            <person name="Baker S."/>
            <person name="Barry K."/>
            <person name="Bills G."/>
            <person name="Bluhm B."/>
            <person name="Cannon C."/>
            <person name="Castanera R."/>
            <person name="Culley D."/>
            <person name="Daum C."/>
            <person name="Ezra D."/>
            <person name="Gonzalez J."/>
            <person name="Henrissat B."/>
            <person name="Kuo A."/>
            <person name="Liang C."/>
            <person name="Lipzen A."/>
            <person name="Lutzoni F."/>
            <person name="Magnuson J."/>
            <person name="Mondo S."/>
            <person name="Nolan M."/>
            <person name="Ohm R."/>
            <person name="Pangilinan J."/>
            <person name="Park H.-J."/>
            <person name="Ramirez L."/>
            <person name="Alfaro M."/>
            <person name="Sun H."/>
            <person name="Tritt A."/>
            <person name="Yoshinaga Y."/>
            <person name="Zwiers L.-H."/>
            <person name="Turgeon B."/>
            <person name="Goodwin S."/>
            <person name="Spatafora J."/>
            <person name="Crous P."/>
            <person name="Grigoriev I."/>
        </authorList>
    </citation>
    <scope>NUCLEOTIDE SEQUENCE</scope>
    <source>
        <strain evidence="3">CBS 122681</strain>
    </source>
</reference>
<dbReference type="InterPro" id="IPR010730">
    <property type="entry name" value="HET"/>
</dbReference>
<evidence type="ECO:0000313" key="3">
    <source>
        <dbReference type="EMBL" id="KAF2647797.1"/>
    </source>
</evidence>
<dbReference type="PANTHER" id="PTHR24148">
    <property type="entry name" value="ANKYRIN REPEAT DOMAIN-CONTAINING PROTEIN 39 HOMOLOG-RELATED"/>
    <property type="match status" value="1"/>
</dbReference>
<dbReference type="Proteomes" id="UP000799324">
    <property type="component" value="Unassembled WGS sequence"/>
</dbReference>
<feature type="compositionally biased region" description="Polar residues" evidence="1">
    <location>
        <begin position="500"/>
        <end position="510"/>
    </location>
</feature>
<dbReference type="Pfam" id="PF06985">
    <property type="entry name" value="HET"/>
    <property type="match status" value="1"/>
</dbReference>
<protein>
    <submittedName>
        <fullName evidence="3">HET-domain-containing protein</fullName>
    </submittedName>
</protein>
<sequence length="1170" mass="136671">MDYPDSAPTDAERSSRLPAQSLARIEDLRKTMRRGSLNIPEYQTYNYEPLPRKPGAIRLLNLLPSTPESPDVYCELIIQEDKTNLEYKYEALSWCWGTAGKTKYISIRDKKKVYAKYIQRNLWRALRALRYLTKCRYLWIDAICIDQENLDEKNHQVEMMHQIYGKAERVCIWLGKENESSRMALQFIKREVLQLQNFDRLCDSKDASQKWRSLLELMQRPWFSRRWVVQEIALARTAVIYCGSDRISWKKFAIAVELFVEVESATHRLSEVMEKDSASLLVDAIERLFGNKEHMRATESEESVVYLSDSEADSDAGTTELEDSSDDMSISRRKKHILNVDKTTIQPLLSLEYLVSSLTIFNTTVPHDTIYALLAISKDTTPKAVRSDLVEVAEQARGRLEFFTQRKSYNVDYKLPYVDVCKDFIQFSIRRGQRVDRSRALDILCRPWATEEKVLSDLRRRKVQEQERKEKKERIVKERERRRRERQKEAVVPSYDKSQKPATESPSQPSTEKRDVSTEETKKKDTEPDIDPNMKLPSWVPQLSAAPYAIDRYPGIEGPKMIRKNADPLVGLPNSNQRNYSAAESKCIDRKTLRFRKRKDHFSMYVQGFELDERSRWEESASLLLRACKEAFKKGGFASGAVNTTGLLHFERNSVVAEFCRRVQAVTWNRRLVTTAEGRLGLVRKGVEKGDKVCILYGCSVPLILRQSERKDDDTFQTELQSELKFITDTIATLYRQYAERKRKHERRKDRGMNPILRQWLKDTEWLRHNGLSKVDWLSSRENQKCHGNDLLTRALEAFREWKVLKRLKEWPPIKEKIEKDKKAKEQKPKKGKLLMDEIIERQKKRRHEERQRRERQKIQISEDSKGGIIEDGRRGEPSNKVSASRKVDGKHKSPIDWWDFEYQLKAGRRWRRIVKDRKASMASRGATSAEEHWQKQKTAEWESFKSCRMSQGTYLVRYKGDWVTNKEQKARKEQEAFEEREAWKKREALEQQNSDTFTKSRRPLKHSLTWASYGHIQGIPEADEDHDTIDTSDAAISTQSVENPEDADSKLRIADPSENIHEASNGHSTEITNGKEKVTVVGDIISNGMEQIRPGWVVRKRREDMDPMKIPDFDTAIRKKLEEKLGEEGYFSYQMLGECYIHGMMDGEAMLFQNEGDDEVIPSIVFEMR</sequence>